<keyword evidence="2 4" id="KW-0418">Kinase</keyword>
<comment type="similarity">
    <text evidence="3">Belongs to the bacterial glucokinase family.</text>
</comment>
<comment type="caution">
    <text evidence="4">The sequence shown here is derived from an EMBL/GenBank/DDBJ whole genome shotgun (WGS) entry which is preliminary data.</text>
</comment>
<dbReference type="PANTHER" id="PTHR47363:SF1">
    <property type="entry name" value="GLUCOKINASE"/>
    <property type="match status" value="1"/>
</dbReference>
<dbReference type="InterPro" id="IPR043129">
    <property type="entry name" value="ATPase_NBD"/>
</dbReference>
<dbReference type="RefSeq" id="WP_182202102.1">
    <property type="nucleotide sequence ID" value="NZ_JACGLT010000001.1"/>
</dbReference>
<dbReference type="Pfam" id="PF02685">
    <property type="entry name" value="Glucokinase"/>
    <property type="match status" value="1"/>
</dbReference>
<gene>
    <name evidence="4" type="primary">glk</name>
    <name evidence="4" type="ORF">H3Z82_01470</name>
</gene>
<dbReference type="Gene3D" id="3.40.367.20">
    <property type="match status" value="1"/>
</dbReference>
<name>A0A7W2R221_9FLAO</name>
<dbReference type="EC" id="2.7.1.2" evidence="4"/>
<keyword evidence="5" id="KW-1185">Reference proteome</keyword>
<dbReference type="Gene3D" id="3.30.420.40">
    <property type="match status" value="1"/>
</dbReference>
<dbReference type="InterPro" id="IPR003836">
    <property type="entry name" value="Glucokinase"/>
</dbReference>
<dbReference type="AlphaFoldDB" id="A0A7W2R221"/>
<dbReference type="GO" id="GO:0004340">
    <property type="term" value="F:glucokinase activity"/>
    <property type="evidence" value="ECO:0007669"/>
    <property type="project" value="UniProtKB-EC"/>
</dbReference>
<dbReference type="NCBIfam" id="TIGR00749">
    <property type="entry name" value="glk"/>
    <property type="match status" value="1"/>
</dbReference>
<dbReference type="SUPFAM" id="SSF53067">
    <property type="entry name" value="Actin-like ATPase domain"/>
    <property type="match status" value="1"/>
</dbReference>
<dbReference type="CDD" id="cd24008">
    <property type="entry name" value="ASKHA_NBD_GLK"/>
    <property type="match status" value="1"/>
</dbReference>
<protein>
    <submittedName>
        <fullName evidence="4">Glucokinase</fullName>
        <ecNumber evidence="4">2.7.1.2</ecNumber>
    </submittedName>
</protein>
<dbReference type="GO" id="GO:0005524">
    <property type="term" value="F:ATP binding"/>
    <property type="evidence" value="ECO:0007669"/>
    <property type="project" value="InterPro"/>
</dbReference>
<reference evidence="4 5" key="1">
    <citation type="submission" date="2020-07" db="EMBL/GenBank/DDBJ databases">
        <title>Bacterium isolated from marine sediment.</title>
        <authorList>
            <person name="Shang D."/>
        </authorList>
    </citation>
    <scope>NUCLEOTIDE SEQUENCE [LARGE SCALE GENOMIC DNA]</scope>
    <source>
        <strain evidence="4 5">F6074</strain>
    </source>
</reference>
<accession>A0A7W2R221</accession>
<evidence type="ECO:0000256" key="2">
    <source>
        <dbReference type="ARBA" id="ARBA00022777"/>
    </source>
</evidence>
<dbReference type="EMBL" id="JACGLT010000001">
    <property type="protein sequence ID" value="MBA6151391.1"/>
    <property type="molecule type" value="Genomic_DNA"/>
</dbReference>
<evidence type="ECO:0000256" key="1">
    <source>
        <dbReference type="ARBA" id="ARBA00022679"/>
    </source>
</evidence>
<keyword evidence="1 4" id="KW-0808">Transferase</keyword>
<dbReference type="PANTHER" id="PTHR47363">
    <property type="entry name" value="GLUCOKINASE"/>
    <property type="match status" value="1"/>
</dbReference>
<dbReference type="GO" id="GO:0006096">
    <property type="term" value="P:glycolytic process"/>
    <property type="evidence" value="ECO:0007669"/>
    <property type="project" value="InterPro"/>
</dbReference>
<proteinExistence type="inferred from homology"/>
<organism evidence="4 5">
    <name type="scientific">Gelidibacter maritimus</name>
    <dbReference type="NCBI Taxonomy" id="2761487"/>
    <lineage>
        <taxon>Bacteria</taxon>
        <taxon>Pseudomonadati</taxon>
        <taxon>Bacteroidota</taxon>
        <taxon>Flavobacteriia</taxon>
        <taxon>Flavobacteriales</taxon>
        <taxon>Flavobacteriaceae</taxon>
        <taxon>Gelidibacter</taxon>
    </lineage>
</organism>
<sequence length="358" mass="39475">MEKFKSISLPDITDAKLSMAYPSKKKNLPSSGIVLAADVGGSKTDLALFKIEKGKLISIKKQRYATKDHASFVESILKFRGDETFIIDCACLGVAGVVDGDKVRGVNFAWEIDAKKLESELNIKRIMLINDLHANAYGLAGLEETDFEIVTEGKINKGNASIISPGTGLGEAGMYWDGVYYHPYASEGGHCSFSPRDLVDIELWKFLNAKFGHVSWERVVSGQGIYNIYQFLRKYEGEKEPEWLTKQFLEGDPAVVISTAAKEKSDPICVKTLQLFIKYLSIESAQLALKNKSTGGIYIGGGIVPKILSLVDKKAFYKTFIEVGRMETLLKTIPVKIVLNDKTPLMGAAYYAAMGIEN</sequence>
<dbReference type="Proteomes" id="UP000541857">
    <property type="component" value="Unassembled WGS sequence"/>
</dbReference>
<dbReference type="GO" id="GO:0005536">
    <property type="term" value="F:D-glucose binding"/>
    <property type="evidence" value="ECO:0007669"/>
    <property type="project" value="InterPro"/>
</dbReference>
<evidence type="ECO:0000313" key="5">
    <source>
        <dbReference type="Proteomes" id="UP000541857"/>
    </source>
</evidence>
<evidence type="ECO:0000256" key="3">
    <source>
        <dbReference type="RuleBase" id="RU004046"/>
    </source>
</evidence>
<evidence type="ECO:0000313" key="4">
    <source>
        <dbReference type="EMBL" id="MBA6151391.1"/>
    </source>
</evidence>